<evidence type="ECO:0000256" key="1">
    <source>
        <dbReference type="ARBA" id="ARBA00023015"/>
    </source>
</evidence>
<evidence type="ECO:0000313" key="6">
    <source>
        <dbReference type="Proteomes" id="UP000182692"/>
    </source>
</evidence>
<sequence length="335" mass="36780">MQKPRRPTMQDIADHVGVTKITVSRYLRSPEKVAPKTGEKIAAALEEIGYIPNCLPNILSNQCSQTLGVILPSLSHPVFQGVIRGIESVAEESGYQLMYAQYDYDQAVEEKRIETLLAFNVDGLILAGSDHSARSQKMLKTAGVPVVEMMDASETSSKPSVGVDNTFAARSMVTMMIERGYKHIVCLSAKKGIFTREKTQGYVDAMESHSLTPRSLAAKSMSSVFLARQMTRKVLERYPETDAFFCTDDEIAAGVLLECQRQSINVPEDIGIAGVHALDIGQSMMPRLASIVTPDRQTGEKAMLSLLAQIQGVPHRTAPLEFELDEGESLLPEFV</sequence>
<keyword evidence="3" id="KW-0804">Transcription</keyword>
<evidence type="ECO:0000256" key="3">
    <source>
        <dbReference type="ARBA" id="ARBA00023163"/>
    </source>
</evidence>
<dbReference type="OrthoDB" id="5681588at2"/>
<dbReference type="Pfam" id="PF00532">
    <property type="entry name" value="Peripla_BP_1"/>
    <property type="match status" value="1"/>
</dbReference>
<dbReference type="AlphaFoldDB" id="A0A1I5LE48"/>
<dbReference type="STRING" id="1121869.SAMN03084138_00947"/>
<gene>
    <name evidence="5" type="ORF">SAMN03084138_00947</name>
</gene>
<dbReference type="RefSeq" id="WP_074925486.1">
    <property type="nucleotide sequence ID" value="NZ_FOWR01000005.1"/>
</dbReference>
<dbReference type="Proteomes" id="UP000182692">
    <property type="component" value="Unassembled WGS sequence"/>
</dbReference>
<keyword evidence="2" id="KW-0238">DNA-binding</keyword>
<name>A0A1I5LE48_9GAMM</name>
<proteinExistence type="predicted"/>
<dbReference type="CDD" id="cd01575">
    <property type="entry name" value="PBP1_GntR"/>
    <property type="match status" value="1"/>
</dbReference>
<dbReference type="InterPro" id="IPR028082">
    <property type="entry name" value="Peripla_BP_I"/>
</dbReference>
<dbReference type="GO" id="GO:0000976">
    <property type="term" value="F:transcription cis-regulatory region binding"/>
    <property type="evidence" value="ECO:0007669"/>
    <property type="project" value="TreeGrafter"/>
</dbReference>
<dbReference type="PANTHER" id="PTHR30146">
    <property type="entry name" value="LACI-RELATED TRANSCRIPTIONAL REPRESSOR"/>
    <property type="match status" value="1"/>
</dbReference>
<evidence type="ECO:0000313" key="5">
    <source>
        <dbReference type="EMBL" id="SFO95538.1"/>
    </source>
</evidence>
<dbReference type="Pfam" id="PF00356">
    <property type="entry name" value="LacI"/>
    <property type="match status" value="1"/>
</dbReference>
<dbReference type="CDD" id="cd01392">
    <property type="entry name" value="HTH_LacI"/>
    <property type="match status" value="1"/>
</dbReference>
<reference evidence="5 6" key="1">
    <citation type="submission" date="2016-10" db="EMBL/GenBank/DDBJ databases">
        <authorList>
            <person name="de Groot N.N."/>
        </authorList>
    </citation>
    <scope>NUCLEOTIDE SEQUENCE [LARGE SCALE GENOMIC DNA]</scope>
    <source>
        <strain evidence="5 6">DSM 15893</strain>
    </source>
</reference>
<evidence type="ECO:0000259" key="4">
    <source>
        <dbReference type="PROSITE" id="PS50932"/>
    </source>
</evidence>
<evidence type="ECO:0000256" key="2">
    <source>
        <dbReference type="ARBA" id="ARBA00023125"/>
    </source>
</evidence>
<dbReference type="InterPro" id="IPR000843">
    <property type="entry name" value="HTH_LacI"/>
</dbReference>
<accession>A0A1I5LE48</accession>
<dbReference type="SMART" id="SM00354">
    <property type="entry name" value="HTH_LACI"/>
    <property type="match status" value="1"/>
</dbReference>
<dbReference type="SUPFAM" id="SSF47413">
    <property type="entry name" value="lambda repressor-like DNA-binding domains"/>
    <property type="match status" value="1"/>
</dbReference>
<organism evidence="5 6">
    <name type="scientific">Enterovibrio norvegicus DSM 15893</name>
    <dbReference type="NCBI Taxonomy" id="1121869"/>
    <lineage>
        <taxon>Bacteria</taxon>
        <taxon>Pseudomonadati</taxon>
        <taxon>Pseudomonadota</taxon>
        <taxon>Gammaproteobacteria</taxon>
        <taxon>Vibrionales</taxon>
        <taxon>Vibrionaceae</taxon>
        <taxon>Enterovibrio</taxon>
    </lineage>
</organism>
<dbReference type="InterPro" id="IPR001761">
    <property type="entry name" value="Peripla_BP/Lac1_sug-bd_dom"/>
</dbReference>
<feature type="domain" description="HTH lacI-type" evidence="4">
    <location>
        <begin position="7"/>
        <end position="61"/>
    </location>
</feature>
<dbReference type="PROSITE" id="PS50932">
    <property type="entry name" value="HTH_LACI_2"/>
    <property type="match status" value="1"/>
</dbReference>
<dbReference type="Gene3D" id="1.10.260.40">
    <property type="entry name" value="lambda repressor-like DNA-binding domains"/>
    <property type="match status" value="1"/>
</dbReference>
<keyword evidence="1" id="KW-0805">Transcription regulation</keyword>
<protein>
    <submittedName>
        <fullName evidence="5">Transcriptional regulator, LacI family</fullName>
    </submittedName>
</protein>
<dbReference type="GO" id="GO:0003700">
    <property type="term" value="F:DNA-binding transcription factor activity"/>
    <property type="evidence" value="ECO:0007669"/>
    <property type="project" value="TreeGrafter"/>
</dbReference>
<dbReference type="EMBL" id="FOWR01000005">
    <property type="protein sequence ID" value="SFO95538.1"/>
    <property type="molecule type" value="Genomic_DNA"/>
</dbReference>
<dbReference type="Gene3D" id="3.40.50.2300">
    <property type="match status" value="2"/>
</dbReference>
<dbReference type="SUPFAM" id="SSF53822">
    <property type="entry name" value="Periplasmic binding protein-like I"/>
    <property type="match status" value="1"/>
</dbReference>
<dbReference type="InterPro" id="IPR010982">
    <property type="entry name" value="Lambda_DNA-bd_dom_sf"/>
</dbReference>
<dbReference type="PANTHER" id="PTHR30146:SF37">
    <property type="entry name" value="HTH-TYPE TRANSCRIPTIONAL REGULATOR IDNR"/>
    <property type="match status" value="1"/>
</dbReference>
<dbReference type="GeneID" id="35872458"/>
<dbReference type="PROSITE" id="PS00356">
    <property type="entry name" value="HTH_LACI_1"/>
    <property type="match status" value="1"/>
</dbReference>